<organism evidence="2 3">
    <name type="scientific">Paralimibaculum aggregatum</name>
    <dbReference type="NCBI Taxonomy" id="3036245"/>
    <lineage>
        <taxon>Bacteria</taxon>
        <taxon>Pseudomonadati</taxon>
        <taxon>Pseudomonadota</taxon>
        <taxon>Alphaproteobacteria</taxon>
        <taxon>Rhodobacterales</taxon>
        <taxon>Paracoccaceae</taxon>
        <taxon>Paralimibaculum</taxon>
    </lineage>
</organism>
<accession>A0ABQ6LP32</accession>
<protein>
    <submittedName>
        <fullName evidence="2">Uncharacterized protein</fullName>
    </submittedName>
</protein>
<feature type="compositionally biased region" description="Low complexity" evidence="1">
    <location>
        <begin position="71"/>
        <end position="95"/>
    </location>
</feature>
<gene>
    <name evidence="2" type="ORF">LNKW23_41340</name>
</gene>
<feature type="compositionally biased region" description="Basic and acidic residues" evidence="1">
    <location>
        <begin position="53"/>
        <end position="66"/>
    </location>
</feature>
<dbReference type="Proteomes" id="UP001239909">
    <property type="component" value="Unassembled WGS sequence"/>
</dbReference>
<proteinExistence type="predicted"/>
<sequence length="109" mass="11539">MAIESLRRRVARLEQSAGPKDVSQLIEAEIDAELAEILRQLPEADRAIHAAFEAKGDVEGEIRSPENELCGGRPAAPGSGRRSPARSSSARGSRPAADRPGEQAAGPFP</sequence>
<evidence type="ECO:0000313" key="3">
    <source>
        <dbReference type="Proteomes" id="UP001239909"/>
    </source>
</evidence>
<name>A0ABQ6LP32_9RHOB</name>
<comment type="caution">
    <text evidence="2">The sequence shown here is derived from an EMBL/GenBank/DDBJ whole genome shotgun (WGS) entry which is preliminary data.</text>
</comment>
<dbReference type="RefSeq" id="WP_285674093.1">
    <property type="nucleotide sequence ID" value="NZ_BSYI01000046.1"/>
</dbReference>
<keyword evidence="3" id="KW-1185">Reference proteome</keyword>
<feature type="region of interest" description="Disordered" evidence="1">
    <location>
        <begin position="53"/>
        <end position="109"/>
    </location>
</feature>
<evidence type="ECO:0000256" key="1">
    <source>
        <dbReference type="SAM" id="MobiDB-lite"/>
    </source>
</evidence>
<evidence type="ECO:0000313" key="2">
    <source>
        <dbReference type="EMBL" id="GMG84918.1"/>
    </source>
</evidence>
<dbReference type="EMBL" id="BSYI01000046">
    <property type="protein sequence ID" value="GMG84918.1"/>
    <property type="molecule type" value="Genomic_DNA"/>
</dbReference>
<reference evidence="2 3" key="1">
    <citation type="submission" date="2023-04" db="EMBL/GenBank/DDBJ databases">
        <title>Marinoamorphus aggregata gen. nov., sp. Nov., isolate from tissue of brittle star Ophioplocus japonicus.</title>
        <authorList>
            <person name="Kawano K."/>
            <person name="Sawayama S."/>
            <person name="Nakagawa S."/>
        </authorList>
    </citation>
    <scope>NUCLEOTIDE SEQUENCE [LARGE SCALE GENOMIC DNA]</scope>
    <source>
        <strain evidence="2 3">NKW23</strain>
    </source>
</reference>